<evidence type="ECO:0000313" key="2">
    <source>
        <dbReference type="EMBL" id="KTD46254.1"/>
    </source>
</evidence>
<accession>A0A378KZL6</accession>
<evidence type="ECO:0000313" key="3">
    <source>
        <dbReference type="EMBL" id="STY18977.1"/>
    </source>
</evidence>
<proteinExistence type="predicted"/>
<feature type="domain" description="DrrA phosphatidylinositol 4-phosphate binding" evidence="1">
    <location>
        <begin position="210"/>
        <end position="285"/>
    </location>
</feature>
<dbReference type="GO" id="GO:0044161">
    <property type="term" value="C:host cell cytoplasmic vesicle"/>
    <property type="evidence" value="ECO:0007669"/>
    <property type="project" value="InterPro"/>
</dbReference>
<dbReference type="InterPro" id="IPR038346">
    <property type="entry name" value="DrrA_PI4P-bd_sf"/>
</dbReference>
<reference evidence="3 5" key="2">
    <citation type="submission" date="2018-06" db="EMBL/GenBank/DDBJ databases">
        <authorList>
            <consortium name="Pathogen Informatics"/>
            <person name="Doyle S."/>
        </authorList>
    </citation>
    <scope>NUCLEOTIDE SEQUENCE [LARGE SCALE GENOMIC DNA]</scope>
    <source>
        <strain evidence="3 5">NCTC12376</strain>
    </source>
</reference>
<dbReference type="EMBL" id="UGOW01000001">
    <property type="protein sequence ID" value="STY18977.1"/>
    <property type="molecule type" value="Genomic_DNA"/>
</dbReference>
<keyword evidence="4" id="KW-1185">Reference proteome</keyword>
<dbReference type="InterPro" id="IPR028057">
    <property type="entry name" value="DrrA_P4M"/>
</dbReference>
<dbReference type="GO" id="GO:0031267">
    <property type="term" value="F:small GTPase binding"/>
    <property type="evidence" value="ECO:0007669"/>
    <property type="project" value="InterPro"/>
</dbReference>
<sequence length="293" mass="34403">MRPIHEATMLSKKYLSGFKLTYNRIVGFLLIPEYLIMKSLDDLKSLDELKEGLENRSVLKVYLWLKYKYEELYRQFPTPETRLTTPFTQARDALNTEIIGKLTQSEHHQPTKKALRDFYALCQGILNKIDMKILVEDEVQDESSLNNQSLRNEILILQMLRCGNYLFTFSNVQNRYIRDKNPKGYDTLEYPEGLVPGQRIDNHPVMIGSDMFHEFRGERLKTAILNELAIKLNDCPREYLPDFIERIRDSYEYQLLKTRQSPLMLGSFFKSQTDSISELERMLDEVTLPGPKI</sequence>
<evidence type="ECO:0000313" key="5">
    <source>
        <dbReference type="Proteomes" id="UP000254230"/>
    </source>
</evidence>
<organism evidence="3 5">
    <name type="scientific">Legionella quateirensis</name>
    <dbReference type="NCBI Taxonomy" id="45072"/>
    <lineage>
        <taxon>Bacteria</taxon>
        <taxon>Pseudomonadati</taxon>
        <taxon>Pseudomonadota</taxon>
        <taxon>Gammaproteobacteria</taxon>
        <taxon>Legionellales</taxon>
        <taxon>Legionellaceae</taxon>
        <taxon>Legionella</taxon>
    </lineage>
</organism>
<name>A0A378KZL6_9GAMM</name>
<dbReference type="Gene3D" id="1.20.1280.280">
    <property type="match status" value="1"/>
</dbReference>
<dbReference type="AlphaFoldDB" id="A0A378KZL6"/>
<evidence type="ECO:0000313" key="4">
    <source>
        <dbReference type="Proteomes" id="UP000054639"/>
    </source>
</evidence>
<dbReference type="Proteomes" id="UP000054639">
    <property type="component" value="Unassembled WGS sequence"/>
</dbReference>
<dbReference type="EMBL" id="LNYR01000034">
    <property type="protein sequence ID" value="KTD46254.1"/>
    <property type="molecule type" value="Genomic_DNA"/>
</dbReference>
<dbReference type="Pfam" id="PF14860">
    <property type="entry name" value="DrrA_P4M"/>
    <property type="match status" value="1"/>
</dbReference>
<dbReference type="Proteomes" id="UP000254230">
    <property type="component" value="Unassembled WGS sequence"/>
</dbReference>
<reference evidence="2 4" key="1">
    <citation type="submission" date="2015-11" db="EMBL/GenBank/DDBJ databases">
        <title>Genomic analysis of 38 Legionella species identifies large and diverse effector repertoires.</title>
        <authorList>
            <person name="Burstein D."/>
            <person name="Amaro F."/>
            <person name="Zusman T."/>
            <person name="Lifshitz Z."/>
            <person name="Cohen O."/>
            <person name="Gilbert J.A."/>
            <person name="Pupko T."/>
            <person name="Shuman H.A."/>
            <person name="Segal G."/>
        </authorList>
    </citation>
    <scope>NUCLEOTIDE SEQUENCE [LARGE SCALE GENOMIC DNA]</scope>
    <source>
        <strain evidence="2 4">ATCC 49507</strain>
    </source>
</reference>
<protein>
    <recommendedName>
        <fullName evidence="1">DrrA phosphatidylinositol 4-phosphate binding domain-containing protein</fullName>
    </recommendedName>
</protein>
<gene>
    <name evidence="2" type="ORF">Lqua_2357</name>
    <name evidence="3" type="ORF">NCTC12376_02803</name>
</gene>
<evidence type="ECO:0000259" key="1">
    <source>
        <dbReference type="Pfam" id="PF14860"/>
    </source>
</evidence>